<sequence>MRQLDRLADGFCPRRWIRRRRQIGSEKRWEADNMGRKGLFLRFVTSRRVLQHGAATMMSTCNDHISFFPQLKYLKSTFYHLLLPPLDNDRRGHLMGIGVEREHGKGETSHTMLHTHSYAHPYILHPPSTSAITTTYALIIIIIIFFFFFFFNYRVLQNPRLVAFVHHTLHDTDDTRRYIQTHLDTHTWPKR</sequence>
<dbReference type="Proteomes" id="UP001456524">
    <property type="component" value="Unassembled WGS sequence"/>
</dbReference>
<keyword evidence="3" id="KW-1185">Reference proteome</keyword>
<keyword evidence="1" id="KW-1133">Transmembrane helix</keyword>
<organism evidence="2 3">
    <name type="scientific">Phyllosticta citrichinensis</name>
    <dbReference type="NCBI Taxonomy" id="1130410"/>
    <lineage>
        <taxon>Eukaryota</taxon>
        <taxon>Fungi</taxon>
        <taxon>Dikarya</taxon>
        <taxon>Ascomycota</taxon>
        <taxon>Pezizomycotina</taxon>
        <taxon>Dothideomycetes</taxon>
        <taxon>Dothideomycetes incertae sedis</taxon>
        <taxon>Botryosphaeriales</taxon>
        <taxon>Phyllostictaceae</taxon>
        <taxon>Phyllosticta</taxon>
    </lineage>
</organism>
<evidence type="ECO:0008006" key="4">
    <source>
        <dbReference type="Google" id="ProtNLM"/>
    </source>
</evidence>
<keyword evidence="1" id="KW-0472">Membrane</keyword>
<protein>
    <recommendedName>
        <fullName evidence="4">Transmembrane protein</fullName>
    </recommendedName>
</protein>
<gene>
    <name evidence="2" type="ORF">IWX90DRAFT_28362</name>
</gene>
<evidence type="ECO:0000256" key="1">
    <source>
        <dbReference type="SAM" id="Phobius"/>
    </source>
</evidence>
<evidence type="ECO:0000313" key="3">
    <source>
        <dbReference type="Proteomes" id="UP001456524"/>
    </source>
</evidence>
<feature type="transmembrane region" description="Helical" evidence="1">
    <location>
        <begin position="131"/>
        <end position="151"/>
    </location>
</feature>
<dbReference type="EMBL" id="JBBWUH010000001">
    <property type="protein sequence ID" value="KAK8177738.1"/>
    <property type="molecule type" value="Genomic_DNA"/>
</dbReference>
<name>A0ABR1Y757_9PEZI</name>
<proteinExistence type="predicted"/>
<accession>A0ABR1Y757</accession>
<reference evidence="2 3" key="1">
    <citation type="journal article" date="2022" name="G3 (Bethesda)">
        <title>Enemy or ally: a genomic approach to elucidate the lifestyle of Phyllosticta citrichinaensis.</title>
        <authorList>
            <person name="Buijs V.A."/>
            <person name="Groenewald J.Z."/>
            <person name="Haridas S."/>
            <person name="LaButti K.M."/>
            <person name="Lipzen A."/>
            <person name="Martin F.M."/>
            <person name="Barry K."/>
            <person name="Grigoriev I.V."/>
            <person name="Crous P.W."/>
            <person name="Seidl M.F."/>
        </authorList>
    </citation>
    <scope>NUCLEOTIDE SEQUENCE [LARGE SCALE GENOMIC DNA]</scope>
    <source>
        <strain evidence="2 3">CBS 129764</strain>
    </source>
</reference>
<evidence type="ECO:0000313" key="2">
    <source>
        <dbReference type="EMBL" id="KAK8177738.1"/>
    </source>
</evidence>
<comment type="caution">
    <text evidence="2">The sequence shown here is derived from an EMBL/GenBank/DDBJ whole genome shotgun (WGS) entry which is preliminary data.</text>
</comment>
<keyword evidence="1" id="KW-0812">Transmembrane</keyword>